<feature type="transmembrane region" description="Helical" evidence="2">
    <location>
        <begin position="191"/>
        <end position="210"/>
    </location>
</feature>
<dbReference type="EMBL" id="WHPC01000063">
    <property type="protein sequence ID" value="MPV38100.1"/>
    <property type="molecule type" value="Genomic_DNA"/>
</dbReference>
<evidence type="ECO:0008006" key="5">
    <source>
        <dbReference type="Google" id="ProtNLM"/>
    </source>
</evidence>
<protein>
    <recommendedName>
        <fullName evidence="5">Bax inhibitor-1/YccA family protein</fullName>
    </recommendedName>
</protein>
<feature type="transmembrane region" description="Helical" evidence="2">
    <location>
        <begin position="313"/>
        <end position="337"/>
    </location>
</feature>
<name>A0A6N7EJ47_9MICO</name>
<dbReference type="PANTHER" id="PTHR41282:SF1">
    <property type="entry name" value="CONSERVED TRANSMEMBRANE PROTEIN-RELATED"/>
    <property type="match status" value="1"/>
</dbReference>
<evidence type="ECO:0000256" key="2">
    <source>
        <dbReference type="SAM" id="Phobius"/>
    </source>
</evidence>
<gene>
    <name evidence="3" type="ORF">GB881_13780</name>
</gene>
<dbReference type="AlphaFoldDB" id="A0A6N7EJ47"/>
<proteinExistence type="predicted"/>
<dbReference type="OrthoDB" id="116480at2"/>
<feature type="transmembrane region" description="Helical" evidence="2">
    <location>
        <begin position="217"/>
        <end position="237"/>
    </location>
</feature>
<feature type="compositionally biased region" description="Basic and acidic residues" evidence="1">
    <location>
        <begin position="42"/>
        <end position="52"/>
    </location>
</feature>
<feature type="region of interest" description="Disordered" evidence="1">
    <location>
        <begin position="42"/>
        <end position="76"/>
    </location>
</feature>
<dbReference type="Proteomes" id="UP000437709">
    <property type="component" value="Unassembled WGS sequence"/>
</dbReference>
<organism evidence="3 4">
    <name type="scientific">Georgenia subflava</name>
    <dbReference type="NCBI Taxonomy" id="1622177"/>
    <lineage>
        <taxon>Bacteria</taxon>
        <taxon>Bacillati</taxon>
        <taxon>Actinomycetota</taxon>
        <taxon>Actinomycetes</taxon>
        <taxon>Micrococcales</taxon>
        <taxon>Bogoriellaceae</taxon>
        <taxon>Georgenia</taxon>
    </lineage>
</organism>
<feature type="transmembrane region" description="Helical" evidence="2">
    <location>
        <begin position="243"/>
        <end position="263"/>
    </location>
</feature>
<dbReference type="Pfam" id="PF12811">
    <property type="entry name" value="BaxI_1"/>
    <property type="match status" value="1"/>
</dbReference>
<feature type="transmembrane region" description="Helical" evidence="2">
    <location>
        <begin position="349"/>
        <end position="370"/>
    </location>
</feature>
<evidence type="ECO:0000313" key="4">
    <source>
        <dbReference type="Proteomes" id="UP000437709"/>
    </source>
</evidence>
<sequence length="383" mass="40105">MRPEGGRGRGSPGPARKLGAVIGNTDGLRPVEYVSKSHDVRAGECPYDEDRPATPVRTRTRGSRTPRPGGTYVSNPVFEKSPYFGANAQRTPKGYPAYPGYTPGGQAGAGYTQPGQAAYGQAPAGYGQQAPGQAPAGYQVNDLEHAYRQPSAAPADTGRMTYDDVIVKTGVVLGVIILAAAANWLLFGPSMLLTIGGAIVGLVLGLVNAFKREPSPALILAYAAAEGLFLGGISAVFNAQFEGIVLQAVLGTTATFVAALFLFKSGTVRVTPKLTRFVLIALVGYALFSVVNVVLMLTGVSDDPWGLRTGVEIFGIPLGVLLGVFAVGLAAICLIMDFDSIKRGVEAGVPGRFAWAAAFGLAVTLVWLYIEFLRLLAILRGSD</sequence>
<reference evidence="3 4" key="1">
    <citation type="submission" date="2019-10" db="EMBL/GenBank/DDBJ databases">
        <title>Georgenia wutianyii sp. nov. and Georgenia yuyongxinii sp. nov. isolated from plateau pika (Ochotona curzoniae) in the Qinghai-Tibet plateau of China.</title>
        <authorList>
            <person name="Tian Z."/>
        </authorList>
    </citation>
    <scope>NUCLEOTIDE SEQUENCE [LARGE SCALE GENOMIC DNA]</scope>
    <source>
        <strain evidence="3 4">JCM 19765</strain>
    </source>
</reference>
<keyword evidence="2" id="KW-1133">Transmembrane helix</keyword>
<dbReference type="InterPro" id="IPR010539">
    <property type="entry name" value="BaxI_1-like"/>
</dbReference>
<feature type="region of interest" description="Disordered" evidence="1">
    <location>
        <begin position="1"/>
        <end position="21"/>
    </location>
</feature>
<feature type="transmembrane region" description="Helical" evidence="2">
    <location>
        <begin position="165"/>
        <end position="185"/>
    </location>
</feature>
<keyword evidence="2" id="KW-0812">Transmembrane</keyword>
<feature type="transmembrane region" description="Helical" evidence="2">
    <location>
        <begin position="275"/>
        <end position="301"/>
    </location>
</feature>
<evidence type="ECO:0000256" key="1">
    <source>
        <dbReference type="SAM" id="MobiDB-lite"/>
    </source>
</evidence>
<keyword evidence="4" id="KW-1185">Reference proteome</keyword>
<comment type="caution">
    <text evidence="3">The sequence shown here is derived from an EMBL/GenBank/DDBJ whole genome shotgun (WGS) entry which is preliminary data.</text>
</comment>
<evidence type="ECO:0000313" key="3">
    <source>
        <dbReference type="EMBL" id="MPV38100.1"/>
    </source>
</evidence>
<keyword evidence="2" id="KW-0472">Membrane</keyword>
<dbReference type="PANTHER" id="PTHR41282">
    <property type="entry name" value="CONSERVED TRANSMEMBRANE PROTEIN-RELATED"/>
    <property type="match status" value="1"/>
</dbReference>
<accession>A0A6N7EJ47</accession>